<dbReference type="PIRSF" id="PIRSF016202">
    <property type="entry name" value="PH1107"/>
    <property type="match status" value="1"/>
</dbReference>
<dbReference type="AlphaFoldDB" id="A0A2D1U8L1"/>
<evidence type="ECO:0008006" key="7">
    <source>
        <dbReference type="Google" id="ProtNLM"/>
    </source>
</evidence>
<feature type="signal peptide" evidence="4">
    <location>
        <begin position="1"/>
        <end position="23"/>
    </location>
</feature>
<proteinExistence type="inferred from homology"/>
<keyword evidence="1" id="KW-0328">Glycosyltransferase</keyword>
<dbReference type="PANTHER" id="PTHR34106:SF5">
    <property type="entry name" value="GLYCOSIDASE"/>
    <property type="match status" value="1"/>
</dbReference>
<reference evidence="5 6" key="1">
    <citation type="submission" date="2017-10" db="EMBL/GenBank/DDBJ databases">
        <title>Whole genome of Pedobacter ginsengisoli T01R-27 isolated from tomato rhizosphere.</title>
        <authorList>
            <person name="Weon H.-Y."/>
            <person name="Lee S.A."/>
            <person name="Sang M.K."/>
            <person name="Song J."/>
        </authorList>
    </citation>
    <scope>NUCLEOTIDE SEQUENCE [LARGE SCALE GENOMIC DNA]</scope>
    <source>
        <strain evidence="5 6">T01R-27</strain>
    </source>
</reference>
<name>A0A2D1U8L1_9SPHI</name>
<evidence type="ECO:0000256" key="3">
    <source>
        <dbReference type="ARBA" id="ARBA00024356"/>
    </source>
</evidence>
<gene>
    <name evidence="5" type="ORF">CPT03_16470</name>
</gene>
<dbReference type="Pfam" id="PF04041">
    <property type="entry name" value="Glyco_hydro_130"/>
    <property type="match status" value="1"/>
</dbReference>
<dbReference type="InterPro" id="IPR023296">
    <property type="entry name" value="Glyco_hydro_beta-prop_sf"/>
</dbReference>
<dbReference type="KEGG" id="pgs:CPT03_16470"/>
<dbReference type="OrthoDB" id="2534034at2"/>
<dbReference type="CDD" id="cd18610">
    <property type="entry name" value="GH130_BT3780-like"/>
    <property type="match status" value="1"/>
</dbReference>
<keyword evidence="2" id="KW-0808">Transferase</keyword>
<dbReference type="EMBL" id="CP024091">
    <property type="protein sequence ID" value="ATP57941.1"/>
    <property type="molecule type" value="Genomic_DNA"/>
</dbReference>
<evidence type="ECO:0000256" key="2">
    <source>
        <dbReference type="ARBA" id="ARBA00022679"/>
    </source>
</evidence>
<dbReference type="InterPro" id="IPR007184">
    <property type="entry name" value="Mannoside_phosphorylase"/>
</dbReference>
<organism evidence="5 6">
    <name type="scientific">Pedobacter ginsengisoli</name>
    <dbReference type="NCBI Taxonomy" id="363852"/>
    <lineage>
        <taxon>Bacteria</taxon>
        <taxon>Pseudomonadati</taxon>
        <taxon>Bacteroidota</taxon>
        <taxon>Sphingobacteriia</taxon>
        <taxon>Sphingobacteriales</taxon>
        <taxon>Sphingobacteriaceae</taxon>
        <taxon>Pedobacter</taxon>
    </lineage>
</organism>
<sequence>MKHYKLLLLLILTAGLSAKKLSAQTTAEKLPSWALGPFLRPAGVNPIISPNTSTTFLDPLSGKYVDWESNDTFNPAATVKGKEIVVLYRAEDKSGVGIGHRTSRLGYAYSTDGLTFKRKPEPVFYPGNDSQKEHENPGGCEDPRIAVTSDGTYVMFYTQWNKKVARLGVATSKDLVNWTKHGPAFAKAYNGKFYDMFTKSASIVTKLVNGKQVIAKVNGKYLMYWGEKFLNAATSDDLVNWAPTLDAEGKIKELIKPRKNYFDSDLTEAGPPALLTDKGILVLYNGKNASGDKADKNYTANTYAAGQVLFDAKNPEKVISRLDKPFFVPTESFEKSGQYPAGTVFVEGLIYHQQKWFLYYGCADSRVAVAVFDPLKK</sequence>
<evidence type="ECO:0000313" key="6">
    <source>
        <dbReference type="Proteomes" id="UP000223749"/>
    </source>
</evidence>
<dbReference type="Proteomes" id="UP000223749">
    <property type="component" value="Chromosome"/>
</dbReference>
<keyword evidence="4" id="KW-0732">Signal</keyword>
<accession>A0A2D1U8L1</accession>
<evidence type="ECO:0000256" key="4">
    <source>
        <dbReference type="SAM" id="SignalP"/>
    </source>
</evidence>
<dbReference type="SUPFAM" id="SSF75005">
    <property type="entry name" value="Arabinanase/levansucrase/invertase"/>
    <property type="match status" value="1"/>
</dbReference>
<comment type="similarity">
    <text evidence="3">Belongs to the glycosyl hydrolase 130 family.</text>
</comment>
<evidence type="ECO:0000256" key="1">
    <source>
        <dbReference type="ARBA" id="ARBA00022676"/>
    </source>
</evidence>
<dbReference type="GO" id="GO:0016757">
    <property type="term" value="F:glycosyltransferase activity"/>
    <property type="evidence" value="ECO:0007669"/>
    <property type="project" value="UniProtKB-KW"/>
</dbReference>
<dbReference type="RefSeq" id="WP_099439850.1">
    <property type="nucleotide sequence ID" value="NZ_CP024091.1"/>
</dbReference>
<evidence type="ECO:0000313" key="5">
    <source>
        <dbReference type="EMBL" id="ATP57941.1"/>
    </source>
</evidence>
<keyword evidence="6" id="KW-1185">Reference proteome</keyword>
<dbReference type="Gene3D" id="2.115.10.20">
    <property type="entry name" value="Glycosyl hydrolase domain, family 43"/>
    <property type="match status" value="1"/>
</dbReference>
<protein>
    <recommendedName>
        <fullName evidence="7">Pesticidal protein Cry15Aa</fullName>
    </recommendedName>
</protein>
<feature type="chain" id="PRO_5013871055" description="Pesticidal protein Cry15Aa" evidence="4">
    <location>
        <begin position="24"/>
        <end position="377"/>
    </location>
</feature>
<dbReference type="PANTHER" id="PTHR34106">
    <property type="entry name" value="GLYCOSIDASE"/>
    <property type="match status" value="1"/>
</dbReference>